<name>A0ABN6BBF3_9MYCO</name>
<evidence type="ECO:0000313" key="4">
    <source>
        <dbReference type="EMBL" id="BBZ13774.1"/>
    </source>
</evidence>
<accession>A0ABN6BBF3</accession>
<evidence type="ECO:0000256" key="1">
    <source>
        <dbReference type="ARBA" id="ARBA00010652"/>
    </source>
</evidence>
<dbReference type="PANTHER" id="PTHR46766">
    <property type="entry name" value="GLUTAMINE-RICH PROTEIN 2"/>
    <property type="match status" value="1"/>
</dbReference>
<dbReference type="Pfam" id="PF12484">
    <property type="entry name" value="PPE-SVP"/>
    <property type="match status" value="1"/>
</dbReference>
<feature type="domain" description="PPE" evidence="2">
    <location>
        <begin position="6"/>
        <end position="168"/>
    </location>
</feature>
<evidence type="ECO:0000313" key="5">
    <source>
        <dbReference type="Proteomes" id="UP000467379"/>
    </source>
</evidence>
<feature type="domain" description="PPE family C-terminal" evidence="3">
    <location>
        <begin position="302"/>
        <end position="372"/>
    </location>
</feature>
<evidence type="ECO:0000259" key="3">
    <source>
        <dbReference type="Pfam" id="PF12484"/>
    </source>
</evidence>
<dbReference type="InterPro" id="IPR038332">
    <property type="entry name" value="PPE_sf"/>
</dbReference>
<dbReference type="Proteomes" id="UP000467379">
    <property type="component" value="Chromosome"/>
</dbReference>
<dbReference type="SUPFAM" id="SSF140459">
    <property type="entry name" value="PE/PPE dimer-like"/>
    <property type="match status" value="1"/>
</dbReference>
<organism evidence="4 5">
    <name type="scientific">Mycobacterium branderi</name>
    <dbReference type="NCBI Taxonomy" id="43348"/>
    <lineage>
        <taxon>Bacteria</taxon>
        <taxon>Bacillati</taxon>
        <taxon>Actinomycetota</taxon>
        <taxon>Actinomycetes</taxon>
        <taxon>Mycobacteriales</taxon>
        <taxon>Mycobacteriaceae</taxon>
        <taxon>Mycobacterium</taxon>
    </lineage>
</organism>
<comment type="similarity">
    <text evidence="1">Belongs to the mycobacterial PPE family.</text>
</comment>
<dbReference type="PANTHER" id="PTHR46766:SF1">
    <property type="entry name" value="GLUTAMINE-RICH PROTEIN 2"/>
    <property type="match status" value="1"/>
</dbReference>
<keyword evidence="5" id="KW-1185">Reference proteome</keyword>
<sequence>MTVALDFGALPPELNSARIYAGPGAGSMVAAAAAWDSLAAELRSAAAGYGSAIAGLTGQAWQGPSSAAMAAAAAPYAAWMNATAAQAEQTATQARAAAAAYETAFAAMVPPPLIAANRSQLASLVATNLFGQNTVAIAATEAHYSEMWAQDAAAMYSYAGQSAAASRVTPFSAAPQTTNPGGLAAQATAVGQAAGAGAGTHTQAALSHVVSTVPQALQSMASPAAADPPSFSQLSSYIEAIPKLILPANDVLITVIYALVQGVRAVQSGAVAASGSLAAGLGSTTSVAGVGAAAASAASTVSAGVGQAGLVGALSVPPSWAAATPTIRLAASVLQGSGLGAAPAVVAEGTGGLFSQLALAGMAGSAVGAAAPKAVSGSVGKVGRPTSDNDGKTPEKLKRVLAEMSQAPESVQHWHTNEAQLESLLAQLSAKPGVHAVHVKKGKPPTSRSI</sequence>
<dbReference type="InterPro" id="IPR000030">
    <property type="entry name" value="PPE_dom"/>
</dbReference>
<dbReference type="EMBL" id="AP022606">
    <property type="protein sequence ID" value="BBZ13774.1"/>
    <property type="molecule type" value="Genomic_DNA"/>
</dbReference>
<protein>
    <submittedName>
        <fullName evidence="4">PPE family protein PPE30</fullName>
    </submittedName>
</protein>
<dbReference type="Gene3D" id="1.20.1260.20">
    <property type="entry name" value="PPE superfamily"/>
    <property type="match status" value="1"/>
</dbReference>
<proteinExistence type="inferred from homology"/>
<reference evidence="4 5" key="1">
    <citation type="journal article" date="2019" name="Emerg. Microbes Infect.">
        <title>Comprehensive subspecies identification of 175 nontuberculous mycobacteria species based on 7547 genomic profiles.</title>
        <authorList>
            <person name="Matsumoto Y."/>
            <person name="Kinjo T."/>
            <person name="Motooka D."/>
            <person name="Nabeya D."/>
            <person name="Jung N."/>
            <person name="Uechi K."/>
            <person name="Horii T."/>
            <person name="Iida T."/>
            <person name="Fujita J."/>
            <person name="Nakamura S."/>
        </authorList>
    </citation>
    <scope>NUCLEOTIDE SEQUENCE [LARGE SCALE GENOMIC DNA]</scope>
    <source>
        <strain evidence="4 5">JCM 12687</strain>
    </source>
</reference>
<gene>
    <name evidence="4" type="primary">PPE30</name>
    <name evidence="4" type="ORF">MBRA_39690</name>
</gene>
<dbReference type="Pfam" id="PF00823">
    <property type="entry name" value="PPE"/>
    <property type="match status" value="1"/>
</dbReference>
<evidence type="ECO:0000259" key="2">
    <source>
        <dbReference type="Pfam" id="PF00823"/>
    </source>
</evidence>
<dbReference type="InterPro" id="IPR022171">
    <property type="entry name" value="PPE_C"/>
</dbReference>